<dbReference type="HAMAP" id="MF_00376">
    <property type="entry name" value="Dephospho_CoA_kinase"/>
    <property type="match status" value="1"/>
</dbReference>
<keyword evidence="3 5" id="KW-0067">ATP-binding</keyword>
<keyword evidence="4 5" id="KW-0173">Coenzyme A biosynthesis</keyword>
<keyword evidence="8" id="KW-1185">Reference proteome</keyword>
<organism evidence="7 8">
    <name type="scientific">Ideonella dechloratans</name>
    <dbReference type="NCBI Taxonomy" id="36863"/>
    <lineage>
        <taxon>Bacteria</taxon>
        <taxon>Pseudomonadati</taxon>
        <taxon>Pseudomonadota</taxon>
        <taxon>Betaproteobacteria</taxon>
        <taxon>Burkholderiales</taxon>
        <taxon>Sphaerotilaceae</taxon>
        <taxon>Ideonella</taxon>
    </lineage>
</organism>
<comment type="subcellular location">
    <subcellularLocation>
        <location evidence="5">Cytoplasm</location>
    </subcellularLocation>
</comment>
<comment type="caution">
    <text evidence="7">The sequence shown here is derived from an EMBL/GenBank/DDBJ whole genome shotgun (WGS) entry which is preliminary data.</text>
</comment>
<evidence type="ECO:0000256" key="1">
    <source>
        <dbReference type="ARBA" id="ARBA00009018"/>
    </source>
</evidence>
<sequence>MTGPRRIGLTGGIGSGKSTVARMLARRGAHVIDTDAIARALTQPGGMALPAIEARFGSEMIGSDGALDRARMRALVFAQPAAKQQLEAILHPLIAQETQRQALAADPAQPVVFDVPLLVETGARWRRQVDRVLVVDCSEATQQARVQARSGWPPTQVTQVIRQQASRAARRAAADAVIVNDDLDLAELETEVDALWTLGFFGVPALARL</sequence>
<dbReference type="NCBIfam" id="TIGR00152">
    <property type="entry name" value="dephospho-CoA kinase"/>
    <property type="match status" value="1"/>
</dbReference>
<dbReference type="SUPFAM" id="SSF52540">
    <property type="entry name" value="P-loop containing nucleoside triphosphate hydrolases"/>
    <property type="match status" value="1"/>
</dbReference>
<evidence type="ECO:0000256" key="5">
    <source>
        <dbReference type="HAMAP-Rule" id="MF_00376"/>
    </source>
</evidence>
<dbReference type="InterPro" id="IPR027417">
    <property type="entry name" value="P-loop_NTPase"/>
</dbReference>
<dbReference type="PANTHER" id="PTHR10695">
    <property type="entry name" value="DEPHOSPHO-COA KINASE-RELATED"/>
    <property type="match status" value="1"/>
</dbReference>
<dbReference type="GO" id="GO:0005737">
    <property type="term" value="C:cytoplasm"/>
    <property type="evidence" value="ECO:0007669"/>
    <property type="project" value="UniProtKB-SubCell"/>
</dbReference>
<dbReference type="GO" id="GO:0015937">
    <property type="term" value="P:coenzyme A biosynthetic process"/>
    <property type="evidence" value="ECO:0007669"/>
    <property type="project" value="UniProtKB-UniRule"/>
</dbReference>
<keyword evidence="5" id="KW-0963">Cytoplasm</keyword>
<evidence type="ECO:0000256" key="4">
    <source>
        <dbReference type="ARBA" id="ARBA00022993"/>
    </source>
</evidence>
<dbReference type="EC" id="2.7.1.24" evidence="5 6"/>
<gene>
    <name evidence="5" type="primary">coaE</name>
    <name evidence="7" type="ORF">F7Q92_13610</name>
</gene>
<dbReference type="PROSITE" id="PS51219">
    <property type="entry name" value="DPCK"/>
    <property type="match status" value="1"/>
</dbReference>
<evidence type="ECO:0000256" key="6">
    <source>
        <dbReference type="NCBIfam" id="TIGR00152"/>
    </source>
</evidence>
<dbReference type="OrthoDB" id="9812943at2"/>
<dbReference type="GO" id="GO:0005524">
    <property type="term" value="F:ATP binding"/>
    <property type="evidence" value="ECO:0007669"/>
    <property type="project" value="UniProtKB-UniRule"/>
</dbReference>
<comment type="catalytic activity">
    <reaction evidence="5">
        <text>3'-dephospho-CoA + ATP = ADP + CoA + H(+)</text>
        <dbReference type="Rhea" id="RHEA:18245"/>
        <dbReference type="ChEBI" id="CHEBI:15378"/>
        <dbReference type="ChEBI" id="CHEBI:30616"/>
        <dbReference type="ChEBI" id="CHEBI:57287"/>
        <dbReference type="ChEBI" id="CHEBI:57328"/>
        <dbReference type="ChEBI" id="CHEBI:456216"/>
        <dbReference type="EC" id="2.7.1.24"/>
    </reaction>
</comment>
<accession>A0A643FCR9</accession>
<keyword evidence="5 7" id="KW-0808">Transferase</keyword>
<name>A0A643FCR9_IDEDE</name>
<dbReference type="AlphaFoldDB" id="A0A643FCR9"/>
<keyword evidence="2 5" id="KW-0547">Nucleotide-binding</keyword>
<evidence type="ECO:0000256" key="2">
    <source>
        <dbReference type="ARBA" id="ARBA00022741"/>
    </source>
</evidence>
<dbReference type="UniPathway" id="UPA00241">
    <property type="reaction ID" value="UER00356"/>
</dbReference>
<dbReference type="Pfam" id="PF01121">
    <property type="entry name" value="CoaE"/>
    <property type="match status" value="1"/>
</dbReference>
<evidence type="ECO:0000313" key="7">
    <source>
        <dbReference type="EMBL" id="KAB0580603.1"/>
    </source>
</evidence>
<comment type="pathway">
    <text evidence="5">Cofactor biosynthesis; coenzyme A biosynthesis; CoA from (R)-pantothenate: step 5/5.</text>
</comment>
<dbReference type="Gene3D" id="3.40.50.300">
    <property type="entry name" value="P-loop containing nucleotide triphosphate hydrolases"/>
    <property type="match status" value="1"/>
</dbReference>
<dbReference type="PANTHER" id="PTHR10695:SF46">
    <property type="entry name" value="BIFUNCTIONAL COENZYME A SYNTHASE-RELATED"/>
    <property type="match status" value="1"/>
</dbReference>
<dbReference type="CDD" id="cd02022">
    <property type="entry name" value="DPCK"/>
    <property type="match status" value="1"/>
</dbReference>
<evidence type="ECO:0000313" key="8">
    <source>
        <dbReference type="Proteomes" id="UP000430120"/>
    </source>
</evidence>
<dbReference type="EMBL" id="VZPB01000032">
    <property type="protein sequence ID" value="KAB0580603.1"/>
    <property type="molecule type" value="Genomic_DNA"/>
</dbReference>
<comment type="similarity">
    <text evidence="1 5">Belongs to the CoaE family.</text>
</comment>
<proteinExistence type="inferred from homology"/>
<reference evidence="7 8" key="1">
    <citation type="submission" date="2019-09" db="EMBL/GenBank/DDBJ databases">
        <title>Draft genome sequences of 48 bacterial type strains from the CCUG.</title>
        <authorList>
            <person name="Tunovic T."/>
            <person name="Pineiro-Iglesias B."/>
            <person name="Unosson C."/>
            <person name="Inganas E."/>
            <person name="Ohlen M."/>
            <person name="Cardew S."/>
            <person name="Jensie-Markopoulos S."/>
            <person name="Salva-Serra F."/>
            <person name="Jaen-Luchoro D."/>
            <person name="Karlsson R."/>
            <person name="Svensson-Stadler L."/>
            <person name="Chun J."/>
            <person name="Moore E."/>
        </authorList>
    </citation>
    <scope>NUCLEOTIDE SEQUENCE [LARGE SCALE GENOMIC DNA]</scope>
    <source>
        <strain evidence="7 8">CCUG 30977</strain>
    </source>
</reference>
<protein>
    <recommendedName>
        <fullName evidence="5 6">Dephospho-CoA kinase</fullName>
        <ecNumber evidence="5 6">2.7.1.24</ecNumber>
    </recommendedName>
    <alternativeName>
        <fullName evidence="5">Dephosphocoenzyme A kinase</fullName>
    </alternativeName>
</protein>
<feature type="binding site" evidence="5">
    <location>
        <begin position="14"/>
        <end position="19"/>
    </location>
    <ligand>
        <name>ATP</name>
        <dbReference type="ChEBI" id="CHEBI:30616"/>
    </ligand>
</feature>
<dbReference type="RefSeq" id="WP_151124672.1">
    <property type="nucleotide sequence ID" value="NZ_CP088081.1"/>
</dbReference>
<dbReference type="GO" id="GO:0004140">
    <property type="term" value="F:dephospho-CoA kinase activity"/>
    <property type="evidence" value="ECO:0007669"/>
    <property type="project" value="UniProtKB-UniRule"/>
</dbReference>
<keyword evidence="5 7" id="KW-0418">Kinase</keyword>
<comment type="function">
    <text evidence="5">Catalyzes the phosphorylation of the 3'-hydroxyl group of dephosphocoenzyme A to form coenzyme A.</text>
</comment>
<dbReference type="Proteomes" id="UP000430120">
    <property type="component" value="Unassembled WGS sequence"/>
</dbReference>
<dbReference type="InterPro" id="IPR001977">
    <property type="entry name" value="Depp_CoAkinase"/>
</dbReference>
<evidence type="ECO:0000256" key="3">
    <source>
        <dbReference type="ARBA" id="ARBA00022840"/>
    </source>
</evidence>